<keyword evidence="3" id="KW-1185">Reference proteome</keyword>
<reference evidence="3" key="1">
    <citation type="journal article" date="2019" name="Int. J. Syst. Evol. Microbiol.">
        <title>The Global Catalogue of Microorganisms (GCM) 10K type strain sequencing project: providing services to taxonomists for standard genome sequencing and annotation.</title>
        <authorList>
            <consortium name="The Broad Institute Genomics Platform"/>
            <consortium name="The Broad Institute Genome Sequencing Center for Infectious Disease"/>
            <person name="Wu L."/>
            <person name="Ma J."/>
        </authorList>
    </citation>
    <scope>NUCLEOTIDE SEQUENCE [LARGE SCALE GENOMIC DNA]</scope>
    <source>
        <strain evidence="3">KCTC 42644</strain>
    </source>
</reference>
<gene>
    <name evidence="2" type="ORF">ACFOMD_11490</name>
</gene>
<dbReference type="Proteomes" id="UP001595615">
    <property type="component" value="Unassembled WGS sequence"/>
</dbReference>
<comment type="caution">
    <text evidence="2">The sequence shown here is derived from an EMBL/GenBank/DDBJ whole genome shotgun (WGS) entry which is preliminary data.</text>
</comment>
<evidence type="ECO:0000313" key="3">
    <source>
        <dbReference type="Proteomes" id="UP001595615"/>
    </source>
</evidence>
<dbReference type="EMBL" id="JBHRXV010000010">
    <property type="protein sequence ID" value="MFC3713200.1"/>
    <property type="molecule type" value="Genomic_DNA"/>
</dbReference>
<organism evidence="2 3">
    <name type="scientific">Sphingoaurantiacus capsulatus</name>
    <dbReference type="NCBI Taxonomy" id="1771310"/>
    <lineage>
        <taxon>Bacteria</taxon>
        <taxon>Pseudomonadati</taxon>
        <taxon>Pseudomonadota</taxon>
        <taxon>Alphaproteobacteria</taxon>
        <taxon>Sphingomonadales</taxon>
        <taxon>Sphingosinicellaceae</taxon>
        <taxon>Sphingoaurantiacus</taxon>
    </lineage>
</organism>
<name>A0ABV7XAN3_9SPHN</name>
<proteinExistence type="predicted"/>
<keyword evidence="1" id="KW-0732">Signal</keyword>
<dbReference type="RefSeq" id="WP_380861459.1">
    <property type="nucleotide sequence ID" value="NZ_JBHRXV010000010.1"/>
</dbReference>
<feature type="chain" id="PRO_5046320199" evidence="1">
    <location>
        <begin position="25"/>
        <end position="93"/>
    </location>
</feature>
<dbReference type="InterPro" id="IPR030972">
    <property type="entry name" value="UrcA_uranyl"/>
</dbReference>
<evidence type="ECO:0000256" key="1">
    <source>
        <dbReference type="SAM" id="SignalP"/>
    </source>
</evidence>
<feature type="signal peptide" evidence="1">
    <location>
        <begin position="1"/>
        <end position="24"/>
    </location>
</feature>
<protein>
    <submittedName>
        <fullName evidence="2">UrcA family protein</fullName>
    </submittedName>
</protein>
<accession>A0ABV7XAN3</accession>
<dbReference type="NCBIfam" id="TIGR04433">
    <property type="entry name" value="UrcA_uranyl"/>
    <property type="match status" value="1"/>
</dbReference>
<evidence type="ECO:0000313" key="2">
    <source>
        <dbReference type="EMBL" id="MFC3713200.1"/>
    </source>
</evidence>
<sequence length="93" mass="9430">MTKTLTTFAAAVLSLAGVTATARAAPAPTQSVSYADLDLSSAAGVDSLNRRVRAAAKAVCGDAPARRGLAETIKIERCVDGAVESHKRGTTTA</sequence>